<dbReference type="Pfam" id="PF00560">
    <property type="entry name" value="LRR_1"/>
    <property type="match status" value="7"/>
</dbReference>
<dbReference type="FunFam" id="1.10.510.10:FF:000358">
    <property type="entry name" value="Putative leucine-rich repeat receptor-like serine/threonine-protein kinase"/>
    <property type="match status" value="1"/>
</dbReference>
<dbReference type="Pfam" id="PF23598">
    <property type="entry name" value="LRR_14"/>
    <property type="match status" value="1"/>
</dbReference>
<keyword evidence="18 27" id="KW-0472">Membrane</keyword>
<evidence type="ECO:0000256" key="6">
    <source>
        <dbReference type="ARBA" id="ARBA00022475"/>
    </source>
</evidence>
<feature type="chain" id="PRO_5035215843" description="Receptor kinase-like protein Xa21" evidence="28">
    <location>
        <begin position="25"/>
        <end position="1141"/>
    </location>
</feature>
<evidence type="ECO:0000256" key="13">
    <source>
        <dbReference type="ARBA" id="ARBA00022737"/>
    </source>
</evidence>
<dbReference type="GO" id="GO:0038023">
    <property type="term" value="F:signaling receptor activity"/>
    <property type="evidence" value="ECO:0000318"/>
    <property type="project" value="GO_Central"/>
</dbReference>
<comment type="subcellular location">
    <subcellularLocation>
        <location evidence="1">Cell membrane</location>
        <topology evidence="1">Single-pass membrane protein</topology>
    </subcellularLocation>
    <subcellularLocation>
        <location evidence="2">Endoplasmic reticulum membrane</location>
        <topology evidence="2">Single-pass membrane protein</topology>
    </subcellularLocation>
    <subcellularLocation>
        <location evidence="3">Membrane</location>
        <topology evidence="3">Single-pass type I membrane protein</topology>
    </subcellularLocation>
</comment>
<feature type="domain" description="Protein kinase" evidence="29">
    <location>
        <begin position="822"/>
        <end position="1129"/>
    </location>
</feature>
<dbReference type="Pfam" id="PF08263">
    <property type="entry name" value="LRRNT_2"/>
    <property type="match status" value="1"/>
</dbReference>
<dbReference type="RefSeq" id="XP_044955404.1">
    <property type="nucleotide sequence ID" value="XM_045099469.1"/>
</dbReference>
<keyword evidence="13" id="KW-0677">Repeat</keyword>
<evidence type="ECO:0000256" key="9">
    <source>
        <dbReference type="ARBA" id="ARBA00022614"/>
    </source>
</evidence>
<dbReference type="Pfam" id="PF00069">
    <property type="entry name" value="Pkinase"/>
    <property type="match status" value="1"/>
</dbReference>
<evidence type="ECO:0000256" key="18">
    <source>
        <dbReference type="ARBA" id="ARBA00023136"/>
    </source>
</evidence>
<dbReference type="InterPro" id="IPR008271">
    <property type="entry name" value="Ser/Thr_kinase_AS"/>
</dbReference>
<evidence type="ECO:0000313" key="31">
    <source>
        <dbReference type="Proteomes" id="UP000011116"/>
    </source>
</evidence>
<dbReference type="PANTHER" id="PTHR27008:SF596">
    <property type="entry name" value="OS02G0215500 PROTEIN"/>
    <property type="match status" value="1"/>
</dbReference>
<dbReference type="PROSITE" id="PS50011">
    <property type="entry name" value="PROTEIN_KINASE_DOM"/>
    <property type="match status" value="1"/>
</dbReference>
<evidence type="ECO:0000256" key="2">
    <source>
        <dbReference type="ARBA" id="ARBA00004389"/>
    </source>
</evidence>
<dbReference type="Gramene" id="HORVU.MOREX.r2.6HG0480030.1">
    <property type="protein sequence ID" value="HORVU.MOREX.r2.6HG0480030.1"/>
    <property type="gene ID" value="HORVU.MOREX.r2.6HG0480030"/>
</dbReference>
<keyword evidence="16 26" id="KW-0067">ATP-binding</keyword>
<name>A0A8I6YIZ7_HORVV</name>
<dbReference type="KEGG" id="hvg:123405963"/>
<evidence type="ECO:0000256" key="28">
    <source>
        <dbReference type="SAM" id="SignalP"/>
    </source>
</evidence>
<dbReference type="PANTHER" id="PTHR27008">
    <property type="entry name" value="OS04G0122200 PROTEIN"/>
    <property type="match status" value="1"/>
</dbReference>
<keyword evidence="20" id="KW-0325">Glycoprotein</keyword>
<comment type="catalytic activity">
    <reaction evidence="22">
        <text>L-seryl-[protein] + ATP = O-phospho-L-seryl-[protein] + ADP + H(+)</text>
        <dbReference type="Rhea" id="RHEA:17989"/>
        <dbReference type="Rhea" id="RHEA-COMP:9863"/>
        <dbReference type="Rhea" id="RHEA-COMP:11604"/>
        <dbReference type="ChEBI" id="CHEBI:15378"/>
        <dbReference type="ChEBI" id="CHEBI:29999"/>
        <dbReference type="ChEBI" id="CHEBI:30616"/>
        <dbReference type="ChEBI" id="CHEBI:83421"/>
        <dbReference type="ChEBI" id="CHEBI:456216"/>
        <dbReference type="EC" id="2.7.11.1"/>
    </reaction>
</comment>
<evidence type="ECO:0000256" key="16">
    <source>
        <dbReference type="ARBA" id="ARBA00022840"/>
    </source>
</evidence>
<dbReference type="FunFam" id="3.80.10.10:FF:000627">
    <property type="entry name" value="Probable leucine-rich repeat receptor-like protein kinase At2g33170"/>
    <property type="match status" value="1"/>
</dbReference>
<evidence type="ECO:0000256" key="12">
    <source>
        <dbReference type="ARBA" id="ARBA00022729"/>
    </source>
</evidence>
<sequence length="1141" mass="123215">MELAKRSMLTLLALLAWLAAGSEADDRLALMSFMSYMTANSSSALARSSWGNRSVPTCEWRGVTCGLSGRRRGRVVALDLPGLGLGGTVPPELGNLTYLRRLHLPANHLHGVLPLELGNLPDLRHLNLSYNSFQGRIPASLSNCSRLEYLLLYSNRFHGEIPQELCLLSGLKVLSLGQNTLTGNIPLGIGSLVNLKTLNLQFNNLSGGIPQEIGGLVNLVGLGLGYNLLGGSIPASLGNLSALQYMSIPSARLTGSLPPLQNLSSLLVLELGVNSIRGSIPAWLGNLSSLVFLSLQQNGLAGRIPESLGSLQVLMSLDFSQNNLSGHIPHSLGNLGALMTLRLDYNKLEGSFPPSLLNLSTLEDIGLQSNRLSGSFPLDIGNKLPNIQSFVVDINQFHGPIPPSMCNASRLQILQAVYNSLSRRIPNCLGARQNRLSVVALSKNKLEATNDADWGFLTSLTNCSSLKSLDLGYNNLQGELPSAVGNLSSGLSFLIIANNNIVGKIPEGIGNLVNLKLLYMDYNHLEGTIQASLGKIKALNRLSLPYNNLSGSIPPTLGNLTALSLLLLQGNALSGTIPSSLSSCPIEQLDLSYNILTGPISRQLFLISALSNFMLLGHNLLSGTLPSEIGNLKNLGVLDFASNNISGEIPASIGECQSLQHLNISGNSLQGKIPSSMEQLKGLLVLDLSSNNLSGSIPQFLGNLKGISALNLSLNNFEGEVPKHGVFLNATAISITGNEGLCGGIPQLKLPPCSNHTTKKASRKLVVIISICSATLFITLVSTLFIFYHRSRRMKSSIQISLISEQYTRVSYAELFNATNGFASDNLIGVGSFGSVYKGSMRSNDQQVVVAVKVVNLKRRGASQSFIAECETLRCARHRNLVKILTVCSSIDFEGHDFKALVYEYLSNGNLDEWLHQQIMGDGEHKAIDHIVRLGIAIDVAFSLEYLHQHKPLPIIHCDLKPSNVLLDSDMVAHVGDFGLARFVHQELENSSSGWASMRGTIGYAAPEYGLGNQVTTQGDVYSYGILLLEMLTGKRPTDSDFGDVFGLRKYVQMALPDKVADVIDQWLLPEMENDERDKSNSNKSRDLRIACITSILRTGISCSEETPTDRPQIGDALKELLAIRDKFHKNHSSKGEPSSN</sequence>
<comment type="function">
    <text evidence="24">The processed protein kinase Xa21 chain released by protein cleavage after X.oryzae pv. oryzae protein Ax21 detection translocates into the nucleus where it can bind and regulate WRKY62, a transcription factor. Confers resistance to the bacterial pathogen X.oryzae pv. oryzae (Xoo).</text>
</comment>
<keyword evidence="17 27" id="KW-1133">Transmembrane helix</keyword>
<dbReference type="GO" id="GO:0005886">
    <property type="term" value="C:plasma membrane"/>
    <property type="evidence" value="ECO:0000318"/>
    <property type="project" value="GO_Central"/>
</dbReference>
<dbReference type="SMR" id="A0A8I6YIZ7"/>
<evidence type="ECO:0000256" key="27">
    <source>
        <dbReference type="SAM" id="Phobius"/>
    </source>
</evidence>
<evidence type="ECO:0000259" key="29">
    <source>
        <dbReference type="PROSITE" id="PS50011"/>
    </source>
</evidence>
<keyword evidence="12 28" id="KW-0732">Signal</keyword>
<keyword evidence="10" id="KW-0808">Transferase</keyword>
<dbReference type="InterPro" id="IPR032675">
    <property type="entry name" value="LRR_dom_sf"/>
</dbReference>
<dbReference type="GeneID" id="123405963"/>
<dbReference type="GO" id="GO:0009755">
    <property type="term" value="P:hormone-mediated signaling pathway"/>
    <property type="evidence" value="ECO:0000318"/>
    <property type="project" value="GO_Central"/>
</dbReference>
<evidence type="ECO:0000256" key="3">
    <source>
        <dbReference type="ARBA" id="ARBA00004479"/>
    </source>
</evidence>
<dbReference type="Gene3D" id="3.30.200.20">
    <property type="entry name" value="Phosphorylase Kinase, domain 1"/>
    <property type="match status" value="1"/>
</dbReference>
<dbReference type="SMART" id="SM00369">
    <property type="entry name" value="LRR_TYP"/>
    <property type="match status" value="9"/>
</dbReference>
<dbReference type="Proteomes" id="UP000011116">
    <property type="component" value="Chromosome 6H"/>
</dbReference>
<dbReference type="InterPro" id="IPR051809">
    <property type="entry name" value="Plant_receptor-like_S/T_kinase"/>
</dbReference>
<dbReference type="PROSITE" id="PS00107">
    <property type="entry name" value="PROTEIN_KINASE_ATP"/>
    <property type="match status" value="1"/>
</dbReference>
<dbReference type="InterPro" id="IPR055414">
    <property type="entry name" value="LRR_R13L4/SHOC2-like"/>
</dbReference>
<comment type="similarity">
    <text evidence="4">Belongs to the protein kinase superfamily. Ser/Thr protein kinase family.</text>
</comment>
<dbReference type="OrthoDB" id="645705at2759"/>
<proteinExistence type="inferred from homology"/>
<evidence type="ECO:0000256" key="4">
    <source>
        <dbReference type="ARBA" id="ARBA00008684"/>
    </source>
</evidence>
<keyword evidence="8" id="KW-0597">Phosphoprotein</keyword>
<evidence type="ECO:0000256" key="10">
    <source>
        <dbReference type="ARBA" id="ARBA00022679"/>
    </source>
</evidence>
<dbReference type="FunFam" id="3.80.10.10:FF:000288">
    <property type="entry name" value="LRR receptor-like serine/threonine-protein kinase EFR"/>
    <property type="match status" value="1"/>
</dbReference>
<reference evidence="30" key="2">
    <citation type="submission" date="2020-10" db="EMBL/GenBank/DDBJ databases">
        <authorList>
            <person name="Scholz U."/>
            <person name="Mascher M."/>
            <person name="Fiebig A."/>
        </authorList>
    </citation>
    <scope>NUCLEOTIDE SEQUENCE [LARGE SCALE GENOMIC DNA]</scope>
    <source>
        <strain evidence="30">cv. Morex</strain>
    </source>
</reference>
<keyword evidence="7" id="KW-0723">Serine/threonine-protein kinase</keyword>
<dbReference type="InterPro" id="IPR001611">
    <property type="entry name" value="Leu-rich_rpt"/>
</dbReference>
<keyword evidence="19" id="KW-0675">Receptor</keyword>
<dbReference type="Pfam" id="PF13855">
    <property type="entry name" value="LRR_8"/>
    <property type="match status" value="1"/>
</dbReference>
<keyword evidence="6" id="KW-1003">Cell membrane</keyword>
<dbReference type="PROSITE" id="PS00108">
    <property type="entry name" value="PROTEIN_KINASE_ST"/>
    <property type="match status" value="1"/>
</dbReference>
<evidence type="ECO:0000256" key="26">
    <source>
        <dbReference type="PROSITE-ProRule" id="PRU10141"/>
    </source>
</evidence>
<comment type="catalytic activity">
    <reaction evidence="21">
        <text>L-threonyl-[protein] + ATP = O-phospho-L-threonyl-[protein] + ADP + H(+)</text>
        <dbReference type="Rhea" id="RHEA:46608"/>
        <dbReference type="Rhea" id="RHEA-COMP:11060"/>
        <dbReference type="Rhea" id="RHEA-COMP:11605"/>
        <dbReference type="ChEBI" id="CHEBI:15378"/>
        <dbReference type="ChEBI" id="CHEBI:30013"/>
        <dbReference type="ChEBI" id="CHEBI:30616"/>
        <dbReference type="ChEBI" id="CHEBI:61977"/>
        <dbReference type="ChEBI" id="CHEBI:456216"/>
        <dbReference type="EC" id="2.7.11.1"/>
    </reaction>
</comment>
<evidence type="ECO:0000256" key="11">
    <source>
        <dbReference type="ARBA" id="ARBA00022692"/>
    </source>
</evidence>
<dbReference type="InterPro" id="IPR011009">
    <property type="entry name" value="Kinase-like_dom_sf"/>
</dbReference>
<dbReference type="InterPro" id="IPR017441">
    <property type="entry name" value="Protein_kinase_ATP_BS"/>
</dbReference>
<dbReference type="Gramene" id="HORVU.MOREX.r3.6HG0578910.1">
    <property type="protein sequence ID" value="HORVU.MOREX.r3.6HG0578910.1"/>
    <property type="gene ID" value="HORVU.MOREX.r3.6HG0578910"/>
</dbReference>
<evidence type="ECO:0000313" key="30">
    <source>
        <dbReference type="EnsemblPlants" id="HORVU.MOREX.r3.6HG0578910.1"/>
    </source>
</evidence>
<evidence type="ECO:0000256" key="8">
    <source>
        <dbReference type="ARBA" id="ARBA00022553"/>
    </source>
</evidence>
<evidence type="ECO:0000256" key="23">
    <source>
        <dbReference type="ARBA" id="ARBA00054320"/>
    </source>
</evidence>
<dbReference type="SMART" id="SM00220">
    <property type="entry name" value="S_TKc"/>
    <property type="match status" value="1"/>
</dbReference>
<feature type="transmembrane region" description="Helical" evidence="27">
    <location>
        <begin position="765"/>
        <end position="788"/>
    </location>
</feature>
<keyword evidence="31" id="KW-1185">Reference proteome</keyword>
<evidence type="ECO:0000256" key="21">
    <source>
        <dbReference type="ARBA" id="ARBA00047899"/>
    </source>
</evidence>
<evidence type="ECO:0000256" key="25">
    <source>
        <dbReference type="ARBA" id="ARBA00072040"/>
    </source>
</evidence>
<feature type="signal peptide" evidence="28">
    <location>
        <begin position="1"/>
        <end position="24"/>
    </location>
</feature>
<evidence type="ECO:0000256" key="14">
    <source>
        <dbReference type="ARBA" id="ARBA00022741"/>
    </source>
</evidence>
<dbReference type="Gene3D" id="1.10.510.10">
    <property type="entry name" value="Transferase(Phosphotransferase) domain 1"/>
    <property type="match status" value="1"/>
</dbReference>
<dbReference type="FunFam" id="3.80.10.10:FF:000095">
    <property type="entry name" value="LRR receptor-like serine/threonine-protein kinase GSO1"/>
    <property type="match status" value="1"/>
</dbReference>
<dbReference type="InterPro" id="IPR003591">
    <property type="entry name" value="Leu-rich_rpt_typical-subtyp"/>
</dbReference>
<feature type="binding site" evidence="26">
    <location>
        <position position="853"/>
    </location>
    <ligand>
        <name>ATP</name>
        <dbReference type="ChEBI" id="CHEBI:30616"/>
    </ligand>
</feature>
<dbReference type="SUPFAM" id="SSF56112">
    <property type="entry name" value="Protein kinase-like (PK-like)"/>
    <property type="match status" value="1"/>
</dbReference>
<dbReference type="Gene3D" id="3.80.10.10">
    <property type="entry name" value="Ribonuclease Inhibitor"/>
    <property type="match status" value="4"/>
</dbReference>
<dbReference type="GO" id="GO:0004674">
    <property type="term" value="F:protein serine/threonine kinase activity"/>
    <property type="evidence" value="ECO:0007669"/>
    <property type="project" value="UniProtKB-KW"/>
</dbReference>
<keyword evidence="11 27" id="KW-0812">Transmembrane</keyword>
<keyword evidence="14 26" id="KW-0547">Nucleotide-binding</keyword>
<keyword evidence="15" id="KW-0418">Kinase</keyword>
<accession>A0A8I6YIZ7</accession>
<evidence type="ECO:0000256" key="19">
    <source>
        <dbReference type="ARBA" id="ARBA00023170"/>
    </source>
</evidence>
<evidence type="ECO:0000256" key="24">
    <source>
        <dbReference type="ARBA" id="ARBA00056628"/>
    </source>
</evidence>
<evidence type="ECO:0000256" key="20">
    <source>
        <dbReference type="ARBA" id="ARBA00023180"/>
    </source>
</evidence>
<dbReference type="InterPro" id="IPR013210">
    <property type="entry name" value="LRR_N_plant-typ"/>
</dbReference>
<dbReference type="InterPro" id="IPR000719">
    <property type="entry name" value="Prot_kinase_dom"/>
</dbReference>
<protein>
    <recommendedName>
        <fullName evidence="25">Receptor kinase-like protein Xa21</fullName>
        <ecNumber evidence="5">2.7.11.1</ecNumber>
    </recommendedName>
</protein>
<reference evidence="31" key="1">
    <citation type="journal article" date="2012" name="Nature">
        <title>A physical, genetic and functional sequence assembly of the barley genome.</title>
        <authorList>
            <consortium name="The International Barley Genome Sequencing Consortium"/>
            <person name="Mayer K.F."/>
            <person name="Waugh R."/>
            <person name="Brown J.W."/>
            <person name="Schulman A."/>
            <person name="Langridge P."/>
            <person name="Platzer M."/>
            <person name="Fincher G.B."/>
            <person name="Muehlbauer G.J."/>
            <person name="Sato K."/>
            <person name="Close T.J."/>
            <person name="Wise R.P."/>
            <person name="Stein N."/>
        </authorList>
    </citation>
    <scope>NUCLEOTIDE SEQUENCE [LARGE SCALE GENOMIC DNA]</scope>
    <source>
        <strain evidence="31">cv. Morex</strain>
    </source>
</reference>
<dbReference type="AlphaFoldDB" id="A0A8I6YIZ7"/>
<gene>
    <name evidence="30" type="primary">LOC123405963</name>
</gene>
<dbReference type="SUPFAM" id="SSF52058">
    <property type="entry name" value="L domain-like"/>
    <property type="match status" value="3"/>
</dbReference>
<dbReference type="GO" id="GO:0005789">
    <property type="term" value="C:endoplasmic reticulum membrane"/>
    <property type="evidence" value="ECO:0007669"/>
    <property type="project" value="UniProtKB-SubCell"/>
</dbReference>
<dbReference type="FunFam" id="3.30.200.20:FF:000432">
    <property type="entry name" value="LRR receptor-like serine/threonine-protein kinase EFR"/>
    <property type="match status" value="1"/>
</dbReference>
<evidence type="ECO:0000256" key="1">
    <source>
        <dbReference type="ARBA" id="ARBA00004162"/>
    </source>
</evidence>
<evidence type="ECO:0000256" key="7">
    <source>
        <dbReference type="ARBA" id="ARBA00022527"/>
    </source>
</evidence>
<keyword evidence="9" id="KW-0433">Leucine-rich repeat</keyword>
<evidence type="ECO:0000256" key="15">
    <source>
        <dbReference type="ARBA" id="ARBA00022777"/>
    </source>
</evidence>
<evidence type="ECO:0000256" key="17">
    <source>
        <dbReference type="ARBA" id="ARBA00022989"/>
    </source>
</evidence>
<comment type="function">
    <text evidence="23">Receptor kinase that detects X.oryzae pv. oryzae protein Ax21 to promote innate immunity. Following X.oryzae pv. oryzae protein Ax21 detection, undergoes cleavage, releasing the processed protein kinase Xa21 chain.</text>
</comment>
<evidence type="ECO:0000256" key="22">
    <source>
        <dbReference type="ARBA" id="ARBA00048679"/>
    </source>
</evidence>
<reference evidence="30" key="3">
    <citation type="submission" date="2022-01" db="UniProtKB">
        <authorList>
            <consortium name="EnsemblPlants"/>
        </authorList>
    </citation>
    <scope>IDENTIFICATION</scope>
    <source>
        <strain evidence="30">subsp. vulgare</strain>
    </source>
</reference>
<dbReference type="EC" id="2.7.11.1" evidence="5"/>
<evidence type="ECO:0000256" key="5">
    <source>
        <dbReference type="ARBA" id="ARBA00012513"/>
    </source>
</evidence>
<dbReference type="GO" id="GO:0005524">
    <property type="term" value="F:ATP binding"/>
    <property type="evidence" value="ECO:0007669"/>
    <property type="project" value="UniProtKB-UniRule"/>
</dbReference>
<dbReference type="EnsemblPlants" id="HORVU.MOREX.r3.6HG0578910.1">
    <property type="protein sequence ID" value="HORVU.MOREX.r3.6HG0578910.1"/>
    <property type="gene ID" value="HORVU.MOREX.r3.6HG0578910"/>
</dbReference>
<organism evidence="30 31">
    <name type="scientific">Hordeum vulgare subsp. vulgare</name>
    <name type="common">Domesticated barley</name>
    <dbReference type="NCBI Taxonomy" id="112509"/>
    <lineage>
        <taxon>Eukaryota</taxon>
        <taxon>Viridiplantae</taxon>
        <taxon>Streptophyta</taxon>
        <taxon>Embryophyta</taxon>
        <taxon>Tracheophyta</taxon>
        <taxon>Spermatophyta</taxon>
        <taxon>Magnoliopsida</taxon>
        <taxon>Liliopsida</taxon>
        <taxon>Poales</taxon>
        <taxon>Poaceae</taxon>
        <taxon>BOP clade</taxon>
        <taxon>Pooideae</taxon>
        <taxon>Triticodae</taxon>
        <taxon>Triticeae</taxon>
        <taxon>Hordeinae</taxon>
        <taxon>Hordeum</taxon>
    </lineage>
</organism>